<evidence type="ECO:0000259" key="5">
    <source>
        <dbReference type="Pfam" id="PF23658"/>
    </source>
</evidence>
<feature type="region of interest" description="Disordered" evidence="1">
    <location>
        <begin position="711"/>
        <end position="740"/>
    </location>
</feature>
<feature type="compositionally biased region" description="Gly residues" evidence="1">
    <location>
        <begin position="719"/>
        <end position="730"/>
    </location>
</feature>
<accession>A0A6A6A260</accession>
<feature type="chain" id="PRO_5025599599" evidence="3">
    <location>
        <begin position="17"/>
        <end position="762"/>
    </location>
</feature>
<dbReference type="GeneID" id="54411278"/>
<keyword evidence="2" id="KW-0812">Transmembrane</keyword>
<dbReference type="OrthoDB" id="27214at2759"/>
<evidence type="ECO:0000256" key="1">
    <source>
        <dbReference type="SAM" id="MobiDB-lite"/>
    </source>
</evidence>
<protein>
    <submittedName>
        <fullName evidence="6">Peptidase S41 family protein</fullName>
    </submittedName>
</protein>
<dbReference type="GO" id="GO:0008236">
    <property type="term" value="F:serine-type peptidase activity"/>
    <property type="evidence" value="ECO:0007669"/>
    <property type="project" value="InterPro"/>
</dbReference>
<dbReference type="Pfam" id="PF03572">
    <property type="entry name" value="Peptidase_S41"/>
    <property type="match status" value="1"/>
</dbReference>
<dbReference type="Proteomes" id="UP000799771">
    <property type="component" value="Unassembled WGS sequence"/>
</dbReference>
<keyword evidence="2" id="KW-1133">Transmembrane helix</keyword>
<evidence type="ECO:0000313" key="6">
    <source>
        <dbReference type="EMBL" id="KAF2125285.1"/>
    </source>
</evidence>
<gene>
    <name evidence="6" type="ORF">P153DRAFT_389447</name>
</gene>
<dbReference type="RefSeq" id="XP_033519677.1">
    <property type="nucleotide sequence ID" value="XM_033670846.1"/>
</dbReference>
<sequence>MRSSAVLSVFVAFATAQIGSSSTRVVPTSIGNVVPSATQTVSGPISTGSACAQIADAVANARSRYPSVQASLAYACLKSVPISTDEAALTITSIKQMAEFQSTISYLKDPPEGWANEAVDIMAGLDDIGSKVQNGDYTNEFDFETDIATLFIKAHDGHFGFDGMVFGGTLVWRRSSNIALISASRDGSELPEIWALRDFNRTITEFEPSPVTQIDGQDVVHFLQEESNMNSYHDPDTRYNAMFFMQSAENFGYFTSPRFYPGDTTNITYENGTTDTYRNAAMVVQPDAWSYVSDPESFYETFVSPQTSAERVRKRDPNLLPRHLENPRDHEFHGSSVVPHGSVPALYPEPAVAHSAPDTPLAGYFINTDAGEIGVLMVQTFNTPDVQTTIEFQSVVQEYIAQAKSRGVEKHIIDVRTNGGGKVMLGYDMYMQFFPSQEPQTQSRYRGHAASALFGEKISSITRPTLYNVDVFASPFSNDAYLSTNLTDIPTWSAMYPPTTFHNDTFTTLLKYNLSDPLTTSNTRVATGITITGYAARANFTTDPFRAQDIVILSDGICASTCTIFTELMAQQSHVRTLTIGGRPNTGPMQHAGGTKGTLVLPADYLHSIADYVTSAYASDREEAASWAEFLPAPFAIASTYASVNFQDNIRVGLESGGVPSQFLNDSSSCRVWYEPGMFHDVGRVWDKVARVAFGNQGALDEGACVAGSVASEEQQSGQGAGNSGTGAGSGREKKGAASGVRPAGWMGVLVVVAVGVMGVLG</sequence>
<dbReference type="AlphaFoldDB" id="A0A6A6A260"/>
<dbReference type="GO" id="GO:0006508">
    <property type="term" value="P:proteolysis"/>
    <property type="evidence" value="ECO:0007669"/>
    <property type="project" value="InterPro"/>
</dbReference>
<feature type="signal peptide" evidence="3">
    <location>
        <begin position="1"/>
        <end position="16"/>
    </location>
</feature>
<feature type="domain" description="CPAF-like PDZ" evidence="5">
    <location>
        <begin position="176"/>
        <end position="286"/>
    </location>
</feature>
<evidence type="ECO:0000256" key="3">
    <source>
        <dbReference type="SAM" id="SignalP"/>
    </source>
</evidence>
<dbReference type="InterPro" id="IPR052766">
    <property type="entry name" value="S41A_metabolite_peptidase"/>
</dbReference>
<feature type="transmembrane region" description="Helical" evidence="2">
    <location>
        <begin position="744"/>
        <end position="761"/>
    </location>
</feature>
<dbReference type="SUPFAM" id="SSF52096">
    <property type="entry name" value="ClpP/crotonase"/>
    <property type="match status" value="1"/>
</dbReference>
<keyword evidence="3" id="KW-0732">Signal</keyword>
<feature type="domain" description="Tail specific protease" evidence="4">
    <location>
        <begin position="373"/>
        <end position="583"/>
    </location>
</feature>
<organism evidence="6 7">
    <name type="scientific">Dothidotthia symphoricarpi CBS 119687</name>
    <dbReference type="NCBI Taxonomy" id="1392245"/>
    <lineage>
        <taxon>Eukaryota</taxon>
        <taxon>Fungi</taxon>
        <taxon>Dikarya</taxon>
        <taxon>Ascomycota</taxon>
        <taxon>Pezizomycotina</taxon>
        <taxon>Dothideomycetes</taxon>
        <taxon>Pleosporomycetidae</taxon>
        <taxon>Pleosporales</taxon>
        <taxon>Dothidotthiaceae</taxon>
        <taxon>Dothidotthia</taxon>
    </lineage>
</organism>
<evidence type="ECO:0000256" key="2">
    <source>
        <dbReference type="SAM" id="Phobius"/>
    </source>
</evidence>
<evidence type="ECO:0000259" key="4">
    <source>
        <dbReference type="Pfam" id="PF03572"/>
    </source>
</evidence>
<dbReference type="EMBL" id="ML977516">
    <property type="protein sequence ID" value="KAF2125285.1"/>
    <property type="molecule type" value="Genomic_DNA"/>
</dbReference>
<dbReference type="PANTHER" id="PTHR37049:SF4">
    <property type="entry name" value="RHODANESE DOMAIN-CONTAINING PROTEIN"/>
    <property type="match status" value="1"/>
</dbReference>
<dbReference type="InterPro" id="IPR056186">
    <property type="entry name" value="PDZ_CPAF-rel"/>
</dbReference>
<name>A0A6A6A260_9PLEO</name>
<reference evidence="6" key="1">
    <citation type="journal article" date="2020" name="Stud. Mycol.">
        <title>101 Dothideomycetes genomes: a test case for predicting lifestyles and emergence of pathogens.</title>
        <authorList>
            <person name="Haridas S."/>
            <person name="Albert R."/>
            <person name="Binder M."/>
            <person name="Bloem J."/>
            <person name="Labutti K."/>
            <person name="Salamov A."/>
            <person name="Andreopoulos B."/>
            <person name="Baker S."/>
            <person name="Barry K."/>
            <person name="Bills G."/>
            <person name="Bluhm B."/>
            <person name="Cannon C."/>
            <person name="Castanera R."/>
            <person name="Culley D."/>
            <person name="Daum C."/>
            <person name="Ezra D."/>
            <person name="Gonzalez J."/>
            <person name="Henrissat B."/>
            <person name="Kuo A."/>
            <person name="Liang C."/>
            <person name="Lipzen A."/>
            <person name="Lutzoni F."/>
            <person name="Magnuson J."/>
            <person name="Mondo S."/>
            <person name="Nolan M."/>
            <person name="Ohm R."/>
            <person name="Pangilinan J."/>
            <person name="Park H.-J."/>
            <person name="Ramirez L."/>
            <person name="Alfaro M."/>
            <person name="Sun H."/>
            <person name="Tritt A."/>
            <person name="Yoshinaga Y."/>
            <person name="Zwiers L.-H."/>
            <person name="Turgeon B."/>
            <person name="Goodwin S."/>
            <person name="Spatafora J."/>
            <person name="Crous P."/>
            <person name="Grigoriev I."/>
        </authorList>
    </citation>
    <scope>NUCLEOTIDE SEQUENCE</scope>
    <source>
        <strain evidence="6">CBS 119687</strain>
    </source>
</reference>
<dbReference type="Pfam" id="PF23658">
    <property type="entry name" value="PDZ_CPAF_rel"/>
    <property type="match status" value="1"/>
</dbReference>
<dbReference type="InterPro" id="IPR005151">
    <property type="entry name" value="Tail-specific_protease"/>
</dbReference>
<dbReference type="Gene3D" id="3.90.226.10">
    <property type="entry name" value="2-enoyl-CoA Hydratase, Chain A, domain 1"/>
    <property type="match status" value="1"/>
</dbReference>
<evidence type="ECO:0000313" key="7">
    <source>
        <dbReference type="Proteomes" id="UP000799771"/>
    </source>
</evidence>
<dbReference type="PANTHER" id="PTHR37049">
    <property type="entry name" value="PEPTIDASE S41 FAMILY PROTEIN"/>
    <property type="match status" value="1"/>
</dbReference>
<dbReference type="InterPro" id="IPR029045">
    <property type="entry name" value="ClpP/crotonase-like_dom_sf"/>
</dbReference>
<keyword evidence="2" id="KW-0472">Membrane</keyword>
<proteinExistence type="predicted"/>
<keyword evidence="7" id="KW-1185">Reference proteome</keyword>